<dbReference type="CDD" id="cd00567">
    <property type="entry name" value="ACAD"/>
    <property type="match status" value="1"/>
</dbReference>
<evidence type="ECO:0000259" key="7">
    <source>
        <dbReference type="Pfam" id="PF02770"/>
    </source>
</evidence>
<dbReference type="PANTHER" id="PTHR43831">
    <property type="entry name" value="ISOBUTYRYL-COA DEHYDROGENASE"/>
    <property type="match status" value="1"/>
</dbReference>
<name>A0ABV8HX19_9ACTN</name>
<feature type="domain" description="Acyl-CoA oxidase/dehydrogenase middle" evidence="7">
    <location>
        <begin position="126"/>
        <end position="217"/>
    </location>
</feature>
<dbReference type="EC" id="1.-.-.-" evidence="9"/>
<comment type="cofactor">
    <cofactor evidence="1 5">
        <name>FAD</name>
        <dbReference type="ChEBI" id="CHEBI:57692"/>
    </cofactor>
</comment>
<dbReference type="Pfam" id="PF02770">
    <property type="entry name" value="Acyl-CoA_dh_M"/>
    <property type="match status" value="1"/>
</dbReference>
<dbReference type="Gene3D" id="1.10.540.10">
    <property type="entry name" value="Acyl-CoA dehydrogenase/oxidase, N-terminal domain"/>
    <property type="match status" value="1"/>
</dbReference>
<dbReference type="InterPro" id="IPR037069">
    <property type="entry name" value="AcylCoA_DH/ox_N_sf"/>
</dbReference>
<evidence type="ECO:0000256" key="5">
    <source>
        <dbReference type="RuleBase" id="RU362125"/>
    </source>
</evidence>
<feature type="domain" description="Acyl-CoA dehydrogenase/oxidase C-terminal" evidence="6">
    <location>
        <begin position="230"/>
        <end position="380"/>
    </location>
</feature>
<proteinExistence type="inferred from homology"/>
<dbReference type="InterPro" id="IPR006091">
    <property type="entry name" value="Acyl-CoA_Oxase/DH_mid-dom"/>
</dbReference>
<keyword evidence="10" id="KW-1185">Reference proteome</keyword>
<keyword evidence="3 5" id="KW-0285">Flavoprotein</keyword>
<dbReference type="InterPro" id="IPR046373">
    <property type="entry name" value="Acyl-CoA_Oxase/DH_mid-dom_sf"/>
</dbReference>
<dbReference type="Pfam" id="PF02771">
    <property type="entry name" value="Acyl-CoA_dh_N"/>
    <property type="match status" value="1"/>
</dbReference>
<dbReference type="InterPro" id="IPR009075">
    <property type="entry name" value="AcylCo_DH/oxidase_C"/>
</dbReference>
<evidence type="ECO:0000313" key="9">
    <source>
        <dbReference type="EMBL" id="MFC4036623.1"/>
    </source>
</evidence>
<dbReference type="SUPFAM" id="SSF56645">
    <property type="entry name" value="Acyl-CoA dehydrogenase NM domain-like"/>
    <property type="match status" value="1"/>
</dbReference>
<evidence type="ECO:0000256" key="2">
    <source>
        <dbReference type="ARBA" id="ARBA00009347"/>
    </source>
</evidence>
<dbReference type="Proteomes" id="UP001595765">
    <property type="component" value="Unassembled WGS sequence"/>
</dbReference>
<dbReference type="InterPro" id="IPR036250">
    <property type="entry name" value="AcylCo_DH-like_C"/>
</dbReference>
<dbReference type="Gene3D" id="2.40.110.10">
    <property type="entry name" value="Butyryl-CoA Dehydrogenase, subunit A, domain 2"/>
    <property type="match status" value="1"/>
</dbReference>
<comment type="similarity">
    <text evidence="2 5">Belongs to the acyl-CoA dehydrogenase family.</text>
</comment>
<dbReference type="PANTHER" id="PTHR43831:SF1">
    <property type="entry name" value="ISOBUTYRYL-COA DEHYDROGENASE, MITOCHONDRIAL"/>
    <property type="match status" value="1"/>
</dbReference>
<comment type="caution">
    <text evidence="9">The sequence shown here is derived from an EMBL/GenBank/DDBJ whole genome shotgun (WGS) entry which is preliminary data.</text>
</comment>
<evidence type="ECO:0000256" key="4">
    <source>
        <dbReference type="ARBA" id="ARBA00022827"/>
    </source>
</evidence>
<accession>A0ABV8HX19</accession>
<evidence type="ECO:0000259" key="6">
    <source>
        <dbReference type="Pfam" id="PF00441"/>
    </source>
</evidence>
<evidence type="ECO:0000256" key="1">
    <source>
        <dbReference type="ARBA" id="ARBA00001974"/>
    </source>
</evidence>
<dbReference type="Pfam" id="PF00441">
    <property type="entry name" value="Acyl-CoA_dh_1"/>
    <property type="match status" value="1"/>
</dbReference>
<keyword evidence="5 9" id="KW-0560">Oxidoreductase</keyword>
<gene>
    <name evidence="9" type="ORF">ACFO3J_35070</name>
</gene>
<dbReference type="InterPro" id="IPR013786">
    <property type="entry name" value="AcylCoA_DH/ox_N"/>
</dbReference>
<keyword evidence="4 5" id="KW-0274">FAD</keyword>
<evidence type="ECO:0000256" key="3">
    <source>
        <dbReference type="ARBA" id="ARBA00022630"/>
    </source>
</evidence>
<reference evidence="10" key="1">
    <citation type="journal article" date="2019" name="Int. J. Syst. Evol. Microbiol.">
        <title>The Global Catalogue of Microorganisms (GCM) 10K type strain sequencing project: providing services to taxonomists for standard genome sequencing and annotation.</title>
        <authorList>
            <consortium name="The Broad Institute Genomics Platform"/>
            <consortium name="The Broad Institute Genome Sequencing Center for Infectious Disease"/>
            <person name="Wu L."/>
            <person name="Ma J."/>
        </authorList>
    </citation>
    <scope>NUCLEOTIDE SEQUENCE [LARGE SCALE GENOMIC DNA]</scope>
    <source>
        <strain evidence="10">CGMCC 4.7237</strain>
    </source>
</reference>
<protein>
    <submittedName>
        <fullName evidence="9">Acyl-CoA dehydrogenase family protein</fullName>
        <ecNumber evidence="9">1.-.-.-</ecNumber>
    </submittedName>
</protein>
<dbReference type="Gene3D" id="1.20.140.10">
    <property type="entry name" value="Butyryl-CoA Dehydrogenase, subunit A, domain 3"/>
    <property type="match status" value="1"/>
</dbReference>
<dbReference type="InterPro" id="IPR009100">
    <property type="entry name" value="AcylCoA_DH/oxidase_NM_dom_sf"/>
</dbReference>
<evidence type="ECO:0000313" key="10">
    <source>
        <dbReference type="Proteomes" id="UP001595765"/>
    </source>
</evidence>
<feature type="domain" description="Acyl-CoA dehydrogenase/oxidase N-terminal" evidence="8">
    <location>
        <begin position="20"/>
        <end position="116"/>
    </location>
</feature>
<dbReference type="RefSeq" id="WP_386438643.1">
    <property type="nucleotide sequence ID" value="NZ_JBHSBB010000052.1"/>
</dbReference>
<sequence>MSAPSAARSTTSPALPPEDVSDVLKRVIEDTVLPGAAAVDREGAFPAQAVAALGRAGVLGLLSAAEVGGAQASLATAAEVVEHLATACSSTAMVVLMHYSATAVIEAHGGEELRRAIAAGRHLTTLAFSESGSRSHFWAPLGTATERGGRVRLDARKSWVTSAGHADSYVWSSRPLSAPGPMTLWQLPSDTAGLSVRGSFDGFGLRGNASCPITAEAVDVPLSAMLGADGQGLDIALTTALPRFLVLNAAFCVGVCEALLGQARAHLSQARLEHLEQSLAEQPPVVAAFARLRTRADTARAFLSDTLTALETGREDAMLRVLQVKAVAGETAAEVADGVMRLCGGAAFRRDLGVERRFRDALAARVMAPTTEALYDFSGRAGLGLPLFGGAA</sequence>
<dbReference type="PIRSF" id="PIRSF016578">
    <property type="entry name" value="HsaA"/>
    <property type="match status" value="1"/>
</dbReference>
<organism evidence="9 10">
    <name type="scientific">Streptomyces polygonati</name>
    <dbReference type="NCBI Taxonomy" id="1617087"/>
    <lineage>
        <taxon>Bacteria</taxon>
        <taxon>Bacillati</taxon>
        <taxon>Actinomycetota</taxon>
        <taxon>Actinomycetes</taxon>
        <taxon>Kitasatosporales</taxon>
        <taxon>Streptomycetaceae</taxon>
        <taxon>Streptomyces</taxon>
    </lineage>
</organism>
<dbReference type="EMBL" id="JBHSBB010000052">
    <property type="protein sequence ID" value="MFC4036623.1"/>
    <property type="molecule type" value="Genomic_DNA"/>
</dbReference>
<dbReference type="SUPFAM" id="SSF47203">
    <property type="entry name" value="Acyl-CoA dehydrogenase C-terminal domain-like"/>
    <property type="match status" value="1"/>
</dbReference>
<evidence type="ECO:0000259" key="8">
    <source>
        <dbReference type="Pfam" id="PF02771"/>
    </source>
</evidence>
<dbReference type="GO" id="GO:0016491">
    <property type="term" value="F:oxidoreductase activity"/>
    <property type="evidence" value="ECO:0007669"/>
    <property type="project" value="UniProtKB-KW"/>
</dbReference>
<dbReference type="InterPro" id="IPR052547">
    <property type="entry name" value="Mito_Isobutyryl-CoADH"/>
</dbReference>